<dbReference type="PANTHER" id="PTHR43028">
    <property type="entry name" value="3'(2'),5'-BISPHOSPHATE NUCLEOTIDASE 1"/>
    <property type="match status" value="1"/>
</dbReference>
<dbReference type="SUPFAM" id="SSF56655">
    <property type="entry name" value="Carbohydrate phosphatase"/>
    <property type="match status" value="1"/>
</dbReference>
<dbReference type="InterPro" id="IPR050725">
    <property type="entry name" value="CysQ/Inositol_MonoPase"/>
</dbReference>
<dbReference type="InterPro" id="IPR044897">
    <property type="entry name" value="INPP1_dom_1"/>
</dbReference>
<evidence type="ECO:0000256" key="1">
    <source>
        <dbReference type="ARBA" id="ARBA00009759"/>
    </source>
</evidence>
<dbReference type="PANTHER" id="PTHR43028:SF3">
    <property type="entry name" value="INOSITOL POLYPHOSPHATE 1-PHOSPHATASE"/>
    <property type="match status" value="1"/>
</dbReference>
<dbReference type="AlphaFoldDB" id="A0A2P2I6V9"/>
<evidence type="ECO:0000313" key="4">
    <source>
        <dbReference type="EMBL" id="LAB69738.1"/>
    </source>
</evidence>
<dbReference type="Pfam" id="PF00459">
    <property type="entry name" value="Inositol_P"/>
    <property type="match status" value="1"/>
</dbReference>
<evidence type="ECO:0000256" key="2">
    <source>
        <dbReference type="PIRSR" id="PIRSR600760-2"/>
    </source>
</evidence>
<feature type="compositionally biased region" description="Polar residues" evidence="3">
    <location>
        <begin position="381"/>
        <end position="390"/>
    </location>
</feature>
<feature type="binding site" evidence="2">
    <location>
        <position position="156"/>
    </location>
    <ligand>
        <name>Mg(2+)</name>
        <dbReference type="ChEBI" id="CHEBI:18420"/>
        <label>1</label>
        <note>catalytic</note>
    </ligand>
</feature>
<organism evidence="4">
    <name type="scientific">Hirondellea gigas</name>
    <dbReference type="NCBI Taxonomy" id="1518452"/>
    <lineage>
        <taxon>Eukaryota</taxon>
        <taxon>Metazoa</taxon>
        <taxon>Ecdysozoa</taxon>
        <taxon>Arthropoda</taxon>
        <taxon>Crustacea</taxon>
        <taxon>Multicrustacea</taxon>
        <taxon>Malacostraca</taxon>
        <taxon>Eumalacostraca</taxon>
        <taxon>Peracarida</taxon>
        <taxon>Amphipoda</taxon>
        <taxon>Amphilochidea</taxon>
        <taxon>Lysianassida</taxon>
        <taxon>Lysianassidira</taxon>
        <taxon>Lysianassoidea</taxon>
        <taxon>Lysianassidae</taxon>
        <taxon>Hirondellea</taxon>
    </lineage>
</organism>
<dbReference type="Gene3D" id="4.10.460.10">
    <property type="entry name" value="Inositol Polyphosphate 1-phosphatase, domain 1"/>
    <property type="match status" value="1"/>
</dbReference>
<feature type="binding site" evidence="2">
    <location>
        <position position="158"/>
    </location>
    <ligand>
        <name>Mg(2+)</name>
        <dbReference type="ChEBI" id="CHEBI:18420"/>
        <label>1</label>
        <note>catalytic</note>
    </ligand>
</feature>
<dbReference type="GO" id="GO:0046872">
    <property type="term" value="F:metal ion binding"/>
    <property type="evidence" value="ECO:0007669"/>
    <property type="project" value="UniProtKB-KW"/>
</dbReference>
<feature type="binding site" evidence="2">
    <location>
        <position position="308"/>
    </location>
    <ligand>
        <name>Mg(2+)</name>
        <dbReference type="ChEBI" id="CHEBI:18420"/>
        <label>1</label>
        <note>catalytic</note>
    </ligand>
</feature>
<reference evidence="5" key="1">
    <citation type="submission" date="2017-11" db="EMBL/GenBank/DDBJ databases">
        <title>The sensing device of the deep-sea amphipod.</title>
        <authorList>
            <person name="Kobayashi H."/>
            <person name="Nagahama T."/>
            <person name="Arai W."/>
            <person name="Sasagawa Y."/>
            <person name="Umeda M."/>
            <person name="Hayashi T."/>
            <person name="Nikaido I."/>
            <person name="Watanabe H."/>
            <person name="Oguri K."/>
            <person name="Kitazato H."/>
            <person name="Fujioka K."/>
            <person name="Kido Y."/>
            <person name="Takami H."/>
        </authorList>
    </citation>
    <scope>NUCLEOTIDE SEQUENCE</scope>
    <source>
        <tissue evidence="5">Whole body</tissue>
    </source>
</reference>
<feature type="region of interest" description="Disordered" evidence="3">
    <location>
        <begin position="371"/>
        <end position="390"/>
    </location>
</feature>
<feature type="binding site" evidence="2">
    <location>
        <position position="82"/>
    </location>
    <ligand>
        <name>Mg(2+)</name>
        <dbReference type="ChEBI" id="CHEBI:18420"/>
        <label>1</label>
        <note>catalytic</note>
    </ligand>
</feature>
<keyword evidence="2" id="KW-0479">Metal-binding</keyword>
<evidence type="ECO:0000256" key="3">
    <source>
        <dbReference type="SAM" id="MobiDB-lite"/>
    </source>
</evidence>
<dbReference type="Gene3D" id="3.40.190.80">
    <property type="match status" value="1"/>
</dbReference>
<protein>
    <submittedName>
        <fullName evidence="4">Inositol polyphosphate 1-phosphatase-like</fullName>
    </submittedName>
</protein>
<sequence length="419" mass="45004">MAGFRKLAQMLLDFSEQAAELARTIRADDGLFQLLVEEKTGEQKNTRFARDFKTLADVLIQQTLCHKVEKEFPELTGRVFGEECAVFSNVVGETITVTVQETEHQTAQLLTKILDGNVNAANTLAQVVHRTDISANKKLPDVLPEIPLDHVAIWIDPIDSTAEYIFGDTEGSENLSSKISGLPCVTVLIGVFLVHNGAPVLGIINQPFLHLAPRDSSKGRRLYESGGAYIGVTQFCSGGVHSTEASGEVAPLQQVMISSSERLDVQERLSGAGIKCVEAAGAGYKCLAVITQQAQLYICSKGSTYMWDTCAPHSILLSNGGGIIPFTSLKYFATESPPDHLKYQTLYTHPSLQSVAADSGVAAGTAAADTDVADTGDHAPSTDTSNEATKSSIAPFCNSQGIVAYQNVEHLYKIAKILV</sequence>
<dbReference type="GO" id="GO:0004441">
    <property type="term" value="F:inositol-1,4-bisphosphate 1-phosphatase activity"/>
    <property type="evidence" value="ECO:0007669"/>
    <property type="project" value="TreeGrafter"/>
</dbReference>
<name>A0A2P2I6V9_9CRUS</name>
<feature type="binding site" evidence="2">
    <location>
        <position position="159"/>
    </location>
    <ligand>
        <name>Mg(2+)</name>
        <dbReference type="ChEBI" id="CHEBI:18420"/>
        <label>1</label>
        <note>catalytic</note>
    </ligand>
</feature>
<dbReference type="Gene3D" id="3.30.540.10">
    <property type="entry name" value="Fructose-1,6-Bisphosphatase, subunit A, domain 1"/>
    <property type="match status" value="1"/>
</dbReference>
<dbReference type="EMBL" id="IACT01004493">
    <property type="protein sequence ID" value="LAC23684.1"/>
    <property type="molecule type" value="mRNA"/>
</dbReference>
<evidence type="ECO:0000313" key="5">
    <source>
        <dbReference type="EMBL" id="LAC23684.1"/>
    </source>
</evidence>
<comment type="cofactor">
    <cofactor evidence="2">
        <name>Mg(2+)</name>
        <dbReference type="ChEBI" id="CHEBI:18420"/>
    </cofactor>
</comment>
<accession>A0A2P2I6V9</accession>
<keyword evidence="2" id="KW-0460">Magnesium</keyword>
<comment type="similarity">
    <text evidence="1">Belongs to the inositol monophosphatase superfamily.</text>
</comment>
<reference evidence="4" key="2">
    <citation type="journal article" date="2018" name="Biosci. Biotechnol. Biochem.">
        <title>Polysaccharide hydrolase of the hadal zone amphipods Hirondellea gigas.</title>
        <authorList>
            <person name="Kobayashi H."/>
            <person name="Nagahama T."/>
            <person name="Arai W."/>
            <person name="Sasagawa Y."/>
            <person name="Umeda M."/>
            <person name="Hayashi T."/>
            <person name="Nikaido I."/>
            <person name="Watanabe H."/>
            <person name="Oguri K."/>
            <person name="Kitazato H."/>
            <person name="Fujioka K."/>
            <person name="Kido Y."/>
            <person name="Takami H."/>
        </authorList>
    </citation>
    <scope>NUCLEOTIDE SEQUENCE</scope>
    <source>
        <tissue evidence="4">Whole body</tissue>
    </source>
</reference>
<dbReference type="InterPro" id="IPR000760">
    <property type="entry name" value="Inositol_monophosphatase-like"/>
</dbReference>
<dbReference type="EMBL" id="IACF01004144">
    <property type="protein sequence ID" value="LAB69738.1"/>
    <property type="molecule type" value="mRNA"/>
</dbReference>
<proteinExistence type="evidence at transcript level"/>